<sequence length="84" mass="9647">TDSKVKKSFKKVFGRNTQACTGTSKPHKFISNQGRYNEHDRAHQVDEDKSNQIEKSPADNLEHADSDEELRDILIEFISEVDLE</sequence>
<evidence type="ECO:0000313" key="2">
    <source>
        <dbReference type="EMBL" id="RKF58599.1"/>
    </source>
</evidence>
<dbReference type="EMBL" id="MCBQ01018116">
    <property type="protein sequence ID" value="RKF58599.1"/>
    <property type="molecule type" value="Genomic_DNA"/>
</dbReference>
<name>A0A420HMH8_9PEZI</name>
<feature type="compositionally biased region" description="Basic and acidic residues" evidence="1">
    <location>
        <begin position="36"/>
        <end position="64"/>
    </location>
</feature>
<evidence type="ECO:0000313" key="3">
    <source>
        <dbReference type="Proteomes" id="UP000283383"/>
    </source>
</evidence>
<keyword evidence="3" id="KW-1185">Reference proteome</keyword>
<dbReference type="AlphaFoldDB" id="A0A420HMH8"/>
<feature type="non-terminal residue" evidence="2">
    <location>
        <position position="1"/>
    </location>
</feature>
<feature type="compositionally biased region" description="Polar residues" evidence="1">
    <location>
        <begin position="19"/>
        <end position="35"/>
    </location>
</feature>
<proteinExistence type="predicted"/>
<dbReference type="Proteomes" id="UP000283383">
    <property type="component" value="Unassembled WGS sequence"/>
</dbReference>
<evidence type="ECO:0000256" key="1">
    <source>
        <dbReference type="SAM" id="MobiDB-lite"/>
    </source>
</evidence>
<feature type="region of interest" description="Disordered" evidence="1">
    <location>
        <begin position="19"/>
        <end position="66"/>
    </location>
</feature>
<accession>A0A420HMH8</accession>
<reference evidence="2 3" key="1">
    <citation type="journal article" date="2018" name="BMC Genomics">
        <title>Comparative genome analyses reveal sequence features reflecting distinct modes of host-adaptation between dicot and monocot powdery mildew.</title>
        <authorList>
            <person name="Wu Y."/>
            <person name="Ma X."/>
            <person name="Pan Z."/>
            <person name="Kale S.D."/>
            <person name="Song Y."/>
            <person name="King H."/>
            <person name="Zhang Q."/>
            <person name="Presley C."/>
            <person name="Deng X."/>
            <person name="Wei C.I."/>
            <person name="Xiao S."/>
        </authorList>
    </citation>
    <scope>NUCLEOTIDE SEQUENCE [LARGE SCALE GENOMIC DNA]</scope>
    <source>
        <strain evidence="2">UMSG3</strain>
    </source>
</reference>
<comment type="caution">
    <text evidence="2">The sequence shown here is derived from an EMBL/GenBank/DDBJ whole genome shotgun (WGS) entry which is preliminary data.</text>
</comment>
<gene>
    <name evidence="2" type="ORF">GcM3_181030</name>
</gene>
<organism evidence="2 3">
    <name type="scientific">Golovinomyces cichoracearum</name>
    <dbReference type="NCBI Taxonomy" id="62708"/>
    <lineage>
        <taxon>Eukaryota</taxon>
        <taxon>Fungi</taxon>
        <taxon>Dikarya</taxon>
        <taxon>Ascomycota</taxon>
        <taxon>Pezizomycotina</taxon>
        <taxon>Leotiomycetes</taxon>
        <taxon>Erysiphales</taxon>
        <taxon>Erysiphaceae</taxon>
        <taxon>Golovinomyces</taxon>
    </lineage>
</organism>
<protein>
    <submittedName>
        <fullName evidence="2">Uncharacterized protein</fullName>
    </submittedName>
</protein>